<dbReference type="Pfam" id="PF00005">
    <property type="entry name" value="ABC_tran"/>
    <property type="match status" value="1"/>
</dbReference>
<dbReference type="EMBL" id="LNAM01000186">
    <property type="protein sequence ID" value="KSV58054.1"/>
    <property type="molecule type" value="Genomic_DNA"/>
</dbReference>
<comment type="subcellular location">
    <subcellularLocation>
        <location evidence="1">Cell membrane</location>
        <topology evidence="1">Peripheral membrane protein</topology>
    </subcellularLocation>
</comment>
<dbReference type="InterPro" id="IPR051535">
    <property type="entry name" value="Siderophore_ABC-ATPase"/>
</dbReference>
<dbReference type="InterPro" id="IPR027417">
    <property type="entry name" value="P-loop_NTPase"/>
</dbReference>
<evidence type="ECO:0000256" key="9">
    <source>
        <dbReference type="ARBA" id="ARBA00023136"/>
    </source>
</evidence>
<dbReference type="RefSeq" id="WP_058353647.1">
    <property type="nucleotide sequence ID" value="NZ_CABMMD010000186.1"/>
</dbReference>
<dbReference type="InterPro" id="IPR003593">
    <property type="entry name" value="AAA+_ATPase"/>
</dbReference>
<proteinExistence type="predicted"/>
<keyword evidence="9" id="KW-0472">Membrane</keyword>
<keyword evidence="2" id="KW-0813">Transport</keyword>
<evidence type="ECO:0000256" key="1">
    <source>
        <dbReference type="ARBA" id="ARBA00004202"/>
    </source>
</evidence>
<keyword evidence="4" id="KW-0410">Iron transport</keyword>
<dbReference type="GO" id="GO:0016887">
    <property type="term" value="F:ATP hydrolysis activity"/>
    <property type="evidence" value="ECO:0007669"/>
    <property type="project" value="InterPro"/>
</dbReference>
<keyword evidence="3" id="KW-1003">Cell membrane</keyword>
<dbReference type="PANTHER" id="PTHR42771:SF12">
    <property type="entry name" value="FE(3+) DICITRATE TRANSPORT ATP-BINDING PROTEIN FECE-RELATED"/>
    <property type="match status" value="1"/>
</dbReference>
<dbReference type="InterPro" id="IPR003439">
    <property type="entry name" value="ABC_transporter-like_ATP-bd"/>
</dbReference>
<dbReference type="FunFam" id="3.40.50.300:FF:000134">
    <property type="entry name" value="Iron-enterobactin ABC transporter ATP-binding protein"/>
    <property type="match status" value="1"/>
</dbReference>
<dbReference type="GO" id="GO:0005524">
    <property type="term" value="F:ATP binding"/>
    <property type="evidence" value="ECO:0007669"/>
    <property type="project" value="UniProtKB-KW"/>
</dbReference>
<evidence type="ECO:0000313" key="12">
    <source>
        <dbReference type="Proteomes" id="UP000054874"/>
    </source>
</evidence>
<dbReference type="SUPFAM" id="SSF52540">
    <property type="entry name" value="P-loop containing nucleoside triphosphate hydrolases"/>
    <property type="match status" value="1"/>
</dbReference>
<evidence type="ECO:0000256" key="3">
    <source>
        <dbReference type="ARBA" id="ARBA00022475"/>
    </source>
</evidence>
<feature type="domain" description="ABC transporter" evidence="10">
    <location>
        <begin position="2"/>
        <end position="236"/>
    </location>
</feature>
<evidence type="ECO:0000256" key="8">
    <source>
        <dbReference type="ARBA" id="ARBA00023065"/>
    </source>
</evidence>
<reference evidence="11 12" key="1">
    <citation type="submission" date="2015-11" db="EMBL/GenBank/DDBJ databases">
        <title>Butyribacter intestini gen. nov., sp. nov., a butyric acid-producing bacterium of the family Lachnospiraceae isolated from the human faeces.</title>
        <authorList>
            <person name="Zou Y."/>
            <person name="Xue W."/>
            <person name="Luo G."/>
            <person name="Lv M."/>
        </authorList>
    </citation>
    <scope>NUCLEOTIDE SEQUENCE [LARGE SCALE GENOMIC DNA]</scope>
    <source>
        <strain evidence="11 12">ACET-33324</strain>
    </source>
</reference>
<evidence type="ECO:0000256" key="7">
    <source>
        <dbReference type="ARBA" id="ARBA00023004"/>
    </source>
</evidence>
<keyword evidence="7" id="KW-0408">Iron</keyword>
<gene>
    <name evidence="11" type="ORF">ASU35_03185</name>
</gene>
<dbReference type="Gene3D" id="3.40.50.300">
    <property type="entry name" value="P-loop containing nucleotide triphosphate hydrolases"/>
    <property type="match status" value="1"/>
</dbReference>
<evidence type="ECO:0000256" key="6">
    <source>
        <dbReference type="ARBA" id="ARBA00022840"/>
    </source>
</evidence>
<dbReference type="AlphaFoldDB" id="A0A0V8QCS7"/>
<dbReference type="SMART" id="SM00382">
    <property type="entry name" value="AAA"/>
    <property type="match status" value="1"/>
</dbReference>
<evidence type="ECO:0000313" key="11">
    <source>
        <dbReference type="EMBL" id="KSV58054.1"/>
    </source>
</evidence>
<organism evidence="11 12">
    <name type="scientific">Acetivibrio ethanolgignens</name>
    <dbReference type="NCBI Taxonomy" id="290052"/>
    <lineage>
        <taxon>Bacteria</taxon>
        <taxon>Bacillati</taxon>
        <taxon>Bacillota</taxon>
        <taxon>Clostridia</taxon>
        <taxon>Eubacteriales</taxon>
        <taxon>Oscillospiraceae</taxon>
        <taxon>Acetivibrio</taxon>
    </lineage>
</organism>
<name>A0A0V8QCS7_9FIRM</name>
<evidence type="ECO:0000256" key="5">
    <source>
        <dbReference type="ARBA" id="ARBA00022741"/>
    </source>
</evidence>
<keyword evidence="8" id="KW-0406">Ion transport</keyword>
<evidence type="ECO:0000256" key="2">
    <source>
        <dbReference type="ARBA" id="ARBA00022448"/>
    </source>
</evidence>
<dbReference type="GO" id="GO:0005886">
    <property type="term" value="C:plasma membrane"/>
    <property type="evidence" value="ECO:0007669"/>
    <property type="project" value="UniProtKB-SubCell"/>
</dbReference>
<dbReference type="STRING" id="290052.ASU35_03185"/>
<protein>
    <recommendedName>
        <fullName evidence="10">ABC transporter domain-containing protein</fullName>
    </recommendedName>
</protein>
<dbReference type="PANTHER" id="PTHR42771">
    <property type="entry name" value="IRON(3+)-HYDROXAMATE IMPORT ATP-BINDING PROTEIN FHUC"/>
    <property type="match status" value="1"/>
</dbReference>
<evidence type="ECO:0000256" key="4">
    <source>
        <dbReference type="ARBA" id="ARBA00022496"/>
    </source>
</evidence>
<comment type="caution">
    <text evidence="11">The sequence shown here is derived from an EMBL/GenBank/DDBJ whole genome shotgun (WGS) entry which is preliminary data.</text>
</comment>
<dbReference type="CDD" id="cd03214">
    <property type="entry name" value="ABC_Iron-Siderophores_B12_Hemin"/>
    <property type="match status" value="1"/>
</dbReference>
<accession>A0A0V8QCS7</accession>
<dbReference type="GO" id="GO:0006826">
    <property type="term" value="P:iron ion transport"/>
    <property type="evidence" value="ECO:0007669"/>
    <property type="project" value="UniProtKB-KW"/>
</dbReference>
<dbReference type="PROSITE" id="PS50893">
    <property type="entry name" value="ABC_TRANSPORTER_2"/>
    <property type="match status" value="1"/>
</dbReference>
<evidence type="ECO:0000259" key="10">
    <source>
        <dbReference type="PROSITE" id="PS50893"/>
    </source>
</evidence>
<sequence length="264" mass="29419">MIEITNLSSGYTAEAVIKQANVQLPDNSITTVIGPNGSGKSTLLKSIAGLCHITKGSICVNGDDIKKISSKELAKTVRYLSQQHNTPSISVERMVLHGRFPYINFPRSYSPFDYECCASAMKQTGIYPLRHKNVSTLSGGEQQKVYLAMLLCGEAEYLLLDEPTTYLDIHCQLGLLQIIKALKEKGKTLFMVLHDFNFALQVSDFIIVLQRGKVVAQGTPKELLSSSIFEEIFQVRPVKLTDSSGRVYFTFELPKTNYPQDFHS</sequence>
<keyword evidence="12" id="KW-1185">Reference proteome</keyword>
<keyword evidence="5" id="KW-0547">Nucleotide-binding</keyword>
<dbReference type="Proteomes" id="UP000054874">
    <property type="component" value="Unassembled WGS sequence"/>
</dbReference>
<keyword evidence="6" id="KW-0067">ATP-binding</keyword>